<sequence length="215" mass="22973">MSCTHTVALGAYLLGALDPAERSAFEVHLRTCAVCRRELVRLAPLPGLLAQVDVDDLDVPFDDPAPAPELLPLPPPRPETTRSAEPSARRRGLVLAGVGVLVVALVAVGVLVLAPRDRDPVRLSAADSGTGVTATADLVAKEWGTELWLTVQNAPKGKRCKLVVHDRAGRAEIGGWWGTDHPEDARIPGSTSFPVDQIERLDVVVDMQVLVSVRP</sequence>
<evidence type="ECO:0000256" key="4">
    <source>
        <dbReference type="SAM" id="Phobius"/>
    </source>
</evidence>
<evidence type="ECO:0000313" key="6">
    <source>
        <dbReference type="EMBL" id="GAA0213147.1"/>
    </source>
</evidence>
<feature type="domain" description="Putative zinc-finger" evidence="5">
    <location>
        <begin position="8"/>
        <end position="36"/>
    </location>
</feature>
<protein>
    <submittedName>
        <fullName evidence="6">Zf-HC2 domain-containing protein</fullName>
    </submittedName>
</protein>
<evidence type="ECO:0000256" key="2">
    <source>
        <dbReference type="ARBA" id="ARBA00023163"/>
    </source>
</evidence>
<dbReference type="InterPro" id="IPR041916">
    <property type="entry name" value="Anti_sigma_zinc_sf"/>
</dbReference>
<keyword evidence="2" id="KW-0804">Transcription</keyword>
<evidence type="ECO:0000256" key="3">
    <source>
        <dbReference type="SAM" id="MobiDB-lite"/>
    </source>
</evidence>
<dbReference type="EMBL" id="BAAABU010000002">
    <property type="protein sequence ID" value="GAA0213147.1"/>
    <property type="molecule type" value="Genomic_DNA"/>
</dbReference>
<evidence type="ECO:0000256" key="1">
    <source>
        <dbReference type="ARBA" id="ARBA00023015"/>
    </source>
</evidence>
<gene>
    <name evidence="6" type="ORF">GCM10010492_08660</name>
</gene>
<keyword evidence="4" id="KW-0472">Membrane</keyword>
<keyword evidence="1" id="KW-0805">Transcription regulation</keyword>
<dbReference type="RefSeq" id="WP_343932302.1">
    <property type="nucleotide sequence ID" value="NZ_BAAABU010000002.1"/>
</dbReference>
<dbReference type="Pfam" id="PF13490">
    <property type="entry name" value="zf-HC2"/>
    <property type="match status" value="1"/>
</dbReference>
<dbReference type="Proteomes" id="UP001500416">
    <property type="component" value="Unassembled WGS sequence"/>
</dbReference>
<evidence type="ECO:0000259" key="5">
    <source>
        <dbReference type="Pfam" id="PF13490"/>
    </source>
</evidence>
<feature type="compositionally biased region" description="Pro residues" evidence="3">
    <location>
        <begin position="65"/>
        <end position="78"/>
    </location>
</feature>
<keyword evidence="4" id="KW-0812">Transmembrane</keyword>
<name>A0ABN0T5N4_9PSEU</name>
<keyword evidence="4" id="KW-1133">Transmembrane helix</keyword>
<feature type="transmembrane region" description="Helical" evidence="4">
    <location>
        <begin position="92"/>
        <end position="114"/>
    </location>
</feature>
<keyword evidence="7" id="KW-1185">Reference proteome</keyword>
<dbReference type="Gene3D" id="1.10.10.1320">
    <property type="entry name" value="Anti-sigma factor, zinc-finger domain"/>
    <property type="match status" value="1"/>
</dbReference>
<proteinExistence type="predicted"/>
<organism evidence="6 7">
    <name type="scientific">Saccharothrix mutabilis subsp. mutabilis</name>
    <dbReference type="NCBI Taxonomy" id="66855"/>
    <lineage>
        <taxon>Bacteria</taxon>
        <taxon>Bacillati</taxon>
        <taxon>Actinomycetota</taxon>
        <taxon>Actinomycetes</taxon>
        <taxon>Pseudonocardiales</taxon>
        <taxon>Pseudonocardiaceae</taxon>
        <taxon>Saccharothrix</taxon>
    </lineage>
</organism>
<dbReference type="InterPro" id="IPR027383">
    <property type="entry name" value="Znf_put"/>
</dbReference>
<reference evidence="6 7" key="1">
    <citation type="journal article" date="2019" name="Int. J. Syst. Evol. Microbiol.">
        <title>The Global Catalogue of Microorganisms (GCM) 10K type strain sequencing project: providing services to taxonomists for standard genome sequencing and annotation.</title>
        <authorList>
            <consortium name="The Broad Institute Genomics Platform"/>
            <consortium name="The Broad Institute Genome Sequencing Center for Infectious Disease"/>
            <person name="Wu L."/>
            <person name="Ma J."/>
        </authorList>
    </citation>
    <scope>NUCLEOTIDE SEQUENCE [LARGE SCALE GENOMIC DNA]</scope>
    <source>
        <strain evidence="6 7">JCM 3380</strain>
    </source>
</reference>
<accession>A0ABN0T5N4</accession>
<comment type="caution">
    <text evidence="6">The sequence shown here is derived from an EMBL/GenBank/DDBJ whole genome shotgun (WGS) entry which is preliminary data.</text>
</comment>
<feature type="region of interest" description="Disordered" evidence="3">
    <location>
        <begin position="65"/>
        <end position="88"/>
    </location>
</feature>
<evidence type="ECO:0000313" key="7">
    <source>
        <dbReference type="Proteomes" id="UP001500416"/>
    </source>
</evidence>